<evidence type="ECO:0000256" key="4">
    <source>
        <dbReference type="SAM" id="MobiDB-lite"/>
    </source>
</evidence>
<dbReference type="SUPFAM" id="SSF47095">
    <property type="entry name" value="HMG-box"/>
    <property type="match status" value="1"/>
</dbReference>
<gene>
    <name evidence="6" type="ORF">C8F04DRAFT_1194885</name>
</gene>
<proteinExistence type="predicted"/>
<dbReference type="CDD" id="cd01389">
    <property type="entry name" value="HMG-box_ROX1-like"/>
    <property type="match status" value="1"/>
</dbReference>
<dbReference type="PANTHER" id="PTHR45789:SF2">
    <property type="entry name" value="FI18025P1"/>
    <property type="match status" value="1"/>
</dbReference>
<dbReference type="InterPro" id="IPR051356">
    <property type="entry name" value="SOX/SOX-like_TF"/>
</dbReference>
<protein>
    <recommendedName>
        <fullName evidence="5">HMG box domain-containing protein</fullName>
    </recommendedName>
</protein>
<dbReference type="PROSITE" id="PS50118">
    <property type="entry name" value="HMG_BOX_2"/>
    <property type="match status" value="1"/>
</dbReference>
<evidence type="ECO:0000259" key="5">
    <source>
        <dbReference type="PROSITE" id="PS50118"/>
    </source>
</evidence>
<keyword evidence="2 3" id="KW-0539">Nucleus</keyword>
<keyword evidence="1 3" id="KW-0238">DNA-binding</keyword>
<dbReference type="InterPro" id="IPR009071">
    <property type="entry name" value="HMG_box_dom"/>
</dbReference>
<evidence type="ECO:0000256" key="3">
    <source>
        <dbReference type="PROSITE-ProRule" id="PRU00267"/>
    </source>
</evidence>
<evidence type="ECO:0000256" key="1">
    <source>
        <dbReference type="ARBA" id="ARBA00023125"/>
    </source>
</evidence>
<dbReference type="SMART" id="SM00398">
    <property type="entry name" value="HMG"/>
    <property type="match status" value="1"/>
</dbReference>
<feature type="domain" description="HMG box" evidence="5">
    <location>
        <begin position="84"/>
        <end position="153"/>
    </location>
</feature>
<comment type="caution">
    <text evidence="6">The sequence shown here is derived from an EMBL/GenBank/DDBJ whole genome shotgun (WGS) entry which is preliminary data.</text>
</comment>
<name>A0AAD6WR32_9AGAR</name>
<dbReference type="InterPro" id="IPR036910">
    <property type="entry name" value="HMG_box_dom_sf"/>
</dbReference>
<dbReference type="GO" id="GO:0000981">
    <property type="term" value="F:DNA-binding transcription factor activity, RNA polymerase II-specific"/>
    <property type="evidence" value="ECO:0007669"/>
    <property type="project" value="TreeGrafter"/>
</dbReference>
<feature type="compositionally biased region" description="Polar residues" evidence="4">
    <location>
        <begin position="207"/>
        <end position="216"/>
    </location>
</feature>
<reference evidence="6" key="1">
    <citation type="submission" date="2023-03" db="EMBL/GenBank/DDBJ databases">
        <title>Massive genome expansion in bonnet fungi (Mycena s.s.) driven by repeated elements and novel gene families across ecological guilds.</title>
        <authorList>
            <consortium name="Lawrence Berkeley National Laboratory"/>
            <person name="Harder C.B."/>
            <person name="Miyauchi S."/>
            <person name="Viragh M."/>
            <person name="Kuo A."/>
            <person name="Thoen E."/>
            <person name="Andreopoulos B."/>
            <person name="Lu D."/>
            <person name="Skrede I."/>
            <person name="Drula E."/>
            <person name="Henrissat B."/>
            <person name="Morin E."/>
            <person name="Kohler A."/>
            <person name="Barry K."/>
            <person name="LaButti K."/>
            <person name="Morin E."/>
            <person name="Salamov A."/>
            <person name="Lipzen A."/>
            <person name="Mereny Z."/>
            <person name="Hegedus B."/>
            <person name="Baldrian P."/>
            <person name="Stursova M."/>
            <person name="Weitz H."/>
            <person name="Taylor A."/>
            <person name="Grigoriev I.V."/>
            <person name="Nagy L.G."/>
            <person name="Martin F."/>
            <person name="Kauserud H."/>
        </authorList>
    </citation>
    <scope>NUCLEOTIDE SEQUENCE</scope>
    <source>
        <strain evidence="6">CBHHK200</strain>
    </source>
</reference>
<feature type="DNA-binding region" description="HMG box" evidence="3">
    <location>
        <begin position="84"/>
        <end position="153"/>
    </location>
</feature>
<organism evidence="6 7">
    <name type="scientific">Mycena alexandri</name>
    <dbReference type="NCBI Taxonomy" id="1745969"/>
    <lineage>
        <taxon>Eukaryota</taxon>
        <taxon>Fungi</taxon>
        <taxon>Dikarya</taxon>
        <taxon>Basidiomycota</taxon>
        <taxon>Agaricomycotina</taxon>
        <taxon>Agaricomycetes</taxon>
        <taxon>Agaricomycetidae</taxon>
        <taxon>Agaricales</taxon>
        <taxon>Marasmiineae</taxon>
        <taxon>Mycenaceae</taxon>
        <taxon>Mycena</taxon>
    </lineage>
</organism>
<feature type="region of interest" description="Disordered" evidence="4">
    <location>
        <begin position="54"/>
        <end position="87"/>
    </location>
</feature>
<evidence type="ECO:0000313" key="7">
    <source>
        <dbReference type="Proteomes" id="UP001218188"/>
    </source>
</evidence>
<evidence type="ECO:0000313" key="6">
    <source>
        <dbReference type="EMBL" id="KAJ7022042.1"/>
    </source>
</evidence>
<dbReference type="GO" id="GO:0005634">
    <property type="term" value="C:nucleus"/>
    <property type="evidence" value="ECO:0007669"/>
    <property type="project" value="UniProtKB-UniRule"/>
</dbReference>
<dbReference type="AlphaFoldDB" id="A0AAD6WR32"/>
<accession>A0AAD6WR32</accession>
<feature type="compositionally biased region" description="Polar residues" evidence="4">
    <location>
        <begin position="54"/>
        <end position="64"/>
    </location>
</feature>
<dbReference type="EMBL" id="JARJCM010000218">
    <property type="protein sequence ID" value="KAJ7022042.1"/>
    <property type="molecule type" value="Genomic_DNA"/>
</dbReference>
<dbReference type="Gene3D" id="1.10.30.10">
    <property type="entry name" value="High mobility group box domain"/>
    <property type="match status" value="1"/>
</dbReference>
<dbReference type="Proteomes" id="UP001218188">
    <property type="component" value="Unassembled WGS sequence"/>
</dbReference>
<dbReference type="PANTHER" id="PTHR45789">
    <property type="entry name" value="FI18025P1"/>
    <property type="match status" value="1"/>
</dbReference>
<keyword evidence="7" id="KW-1185">Reference proteome</keyword>
<feature type="region of interest" description="Disordered" evidence="4">
    <location>
        <begin position="145"/>
        <end position="272"/>
    </location>
</feature>
<sequence length="374" mass="41619">MPPVRNVASRRSRRLSTQEPCDDVWEDCGDLLYSDSDAEPTISEPTFPVVHSAVTSPKRTSSVVHPSAGSPRASHARQRSGDHIPRPPNAFICFRSAYCLLEKQKTDGQRDHRIVSKDAAIAWHKSSKTVRTKYKLIAEEKKQQHAKMYPGYAYSPGSRRGSGEKGKKRKADDDWDYEERVPRSKRRGSQTVAQRLREAPAAKSKRTGYSPSAASSTRKRSRVVAAPSALSPEIERAETPELSPNTSVESPDSELRTPVDTSHPTFDDDDFVPTAHIPHLDLDATNENKYLTPRVSTPPFEVSFEPGTSQQTRDAIFFYPDGTYYAPSSAPSPIDSSSSSGEDIELMPINDKEVQFTDPFAAEFESLIHVDRLD</sequence>
<evidence type="ECO:0000256" key="2">
    <source>
        <dbReference type="ARBA" id="ARBA00023242"/>
    </source>
</evidence>
<dbReference type="GO" id="GO:0000978">
    <property type="term" value="F:RNA polymerase II cis-regulatory region sequence-specific DNA binding"/>
    <property type="evidence" value="ECO:0007669"/>
    <property type="project" value="TreeGrafter"/>
</dbReference>